<dbReference type="SUPFAM" id="SSF50370">
    <property type="entry name" value="Ricin B-like lectins"/>
    <property type="match status" value="1"/>
</dbReference>
<evidence type="ECO:0000259" key="2">
    <source>
        <dbReference type="SMART" id="SM00458"/>
    </source>
</evidence>
<dbReference type="AlphaFoldDB" id="A0A7W3T462"/>
<feature type="domain" description="Ricin B lectin" evidence="2">
    <location>
        <begin position="41"/>
        <end position="177"/>
    </location>
</feature>
<dbReference type="Proteomes" id="UP000530234">
    <property type="component" value="Unassembled WGS sequence"/>
</dbReference>
<keyword evidence="4" id="KW-1185">Reference proteome</keyword>
<sequence>MSHAKRGRRGWATVALAAVAALVISLMSATTSQAQPVQSGTWYVIEARHSGKVLDVDARSQQDGARLIQWTRNDATNQQFRFVDAGGGWFRIQARHSNKVVEVHDWNASDGATIAQWTDLGNTNQQFRFVDAGGGYHKLINRFSGKALDVWERSTADGARISQYTENNNTNQQFRFLPVSGSGGDTPSAACGTGTYQAEARQSGTTWTAPGYSGTDMLAAMRAAVNSLPANRTSMQRVVVRGSGSMPANQSLDLPSHTSVEVCGTINVTGTPGGDHAVVRARNVTNVAVPHLTVTGGPYFGIFARNVTGLHLGQIDLRVTNGLGIRIDNHSNRNVRTTNVRIDNVYVSGTNNHGVETYGVDGLTIGTVTARNTGYSGLLLNDTINATVQRVDAQGAGTGTGYAAFRMANRNGRVGSSYPTNIRVGEVIARGGGRGIFCVSESGGVTIDRVDIAQTGNNAILIENCYNVNIAAQGGTVRDRDIRLAARSEFPNNRDIVLQNLTLTNSALTENPCGTNITYRNITFNNSSRNTCS</sequence>
<dbReference type="InterPro" id="IPR011050">
    <property type="entry name" value="Pectin_lyase_fold/virulence"/>
</dbReference>
<evidence type="ECO:0000256" key="1">
    <source>
        <dbReference type="SAM" id="SignalP"/>
    </source>
</evidence>
<dbReference type="SMART" id="SM00458">
    <property type="entry name" value="RICIN"/>
    <property type="match status" value="1"/>
</dbReference>
<comment type="caution">
    <text evidence="3">The sequence shown here is derived from an EMBL/GenBank/DDBJ whole genome shotgun (WGS) entry which is preliminary data.</text>
</comment>
<dbReference type="Gene3D" id="2.160.20.10">
    <property type="entry name" value="Single-stranded right-handed beta-helix, Pectin lyase-like"/>
    <property type="match status" value="1"/>
</dbReference>
<dbReference type="Gene3D" id="2.80.10.50">
    <property type="match status" value="2"/>
</dbReference>
<keyword evidence="1" id="KW-0732">Signal</keyword>
<feature type="signal peptide" evidence="1">
    <location>
        <begin position="1"/>
        <end position="34"/>
    </location>
</feature>
<dbReference type="InterPro" id="IPR012334">
    <property type="entry name" value="Pectin_lyas_fold"/>
</dbReference>
<dbReference type="InterPro" id="IPR000772">
    <property type="entry name" value="Ricin_B_lectin"/>
</dbReference>
<dbReference type="InterPro" id="IPR035992">
    <property type="entry name" value="Ricin_B-like_lectins"/>
</dbReference>
<dbReference type="Pfam" id="PF14200">
    <property type="entry name" value="RicinB_lectin_2"/>
    <property type="match status" value="2"/>
</dbReference>
<dbReference type="EMBL" id="VKHS01000320">
    <property type="protein sequence ID" value="MBB0230640.1"/>
    <property type="molecule type" value="Genomic_DNA"/>
</dbReference>
<proteinExistence type="predicted"/>
<accession>A0A7W3T462</accession>
<organism evidence="3 4">
    <name type="scientific">Streptomyces calidiresistens</name>
    <dbReference type="NCBI Taxonomy" id="1485586"/>
    <lineage>
        <taxon>Bacteria</taxon>
        <taxon>Bacillati</taxon>
        <taxon>Actinomycetota</taxon>
        <taxon>Actinomycetes</taxon>
        <taxon>Kitasatosporales</taxon>
        <taxon>Streptomycetaceae</taxon>
        <taxon>Streptomyces</taxon>
    </lineage>
</organism>
<dbReference type="RefSeq" id="WP_182664278.1">
    <property type="nucleotide sequence ID" value="NZ_VKHS01000320.1"/>
</dbReference>
<dbReference type="SUPFAM" id="SSF51126">
    <property type="entry name" value="Pectin lyase-like"/>
    <property type="match status" value="1"/>
</dbReference>
<name>A0A7W3T462_9ACTN</name>
<evidence type="ECO:0000313" key="3">
    <source>
        <dbReference type="EMBL" id="MBB0230640.1"/>
    </source>
</evidence>
<evidence type="ECO:0000313" key="4">
    <source>
        <dbReference type="Proteomes" id="UP000530234"/>
    </source>
</evidence>
<gene>
    <name evidence="3" type="ORF">FOE67_14220</name>
</gene>
<dbReference type="PROSITE" id="PS50231">
    <property type="entry name" value="RICIN_B_LECTIN"/>
    <property type="match status" value="1"/>
</dbReference>
<protein>
    <recommendedName>
        <fullName evidence="2">Ricin B lectin domain-containing protein</fullName>
    </recommendedName>
</protein>
<reference evidence="4" key="1">
    <citation type="submission" date="2019-10" db="EMBL/GenBank/DDBJ databases">
        <title>Streptomyces sp. nov., a novel actinobacterium isolated from alkaline environment.</title>
        <authorList>
            <person name="Golinska P."/>
        </authorList>
    </citation>
    <scope>NUCLEOTIDE SEQUENCE [LARGE SCALE GENOMIC DNA]</scope>
    <source>
        <strain evidence="4">DSM 42108</strain>
    </source>
</reference>
<feature type="chain" id="PRO_5031244268" description="Ricin B lectin domain-containing protein" evidence="1">
    <location>
        <begin position="35"/>
        <end position="533"/>
    </location>
</feature>